<keyword evidence="8" id="KW-1185">Reference proteome</keyword>
<evidence type="ECO:0000256" key="5">
    <source>
        <dbReference type="SAM" id="MobiDB-lite"/>
    </source>
</evidence>
<feature type="region of interest" description="Disordered" evidence="5">
    <location>
        <begin position="1"/>
        <end position="148"/>
    </location>
</feature>
<dbReference type="Proteomes" id="UP000094527">
    <property type="component" value="Unassembled WGS sequence"/>
</dbReference>
<evidence type="ECO:0000256" key="2">
    <source>
        <dbReference type="ARBA" id="ARBA00023242"/>
    </source>
</evidence>
<dbReference type="STRING" id="48709.A0A1D2MTE2"/>
<dbReference type="GO" id="GO:0005634">
    <property type="term" value="C:nucleus"/>
    <property type="evidence" value="ECO:0007669"/>
    <property type="project" value="UniProtKB-UniRule"/>
</dbReference>
<feature type="region of interest" description="Disordered" evidence="5">
    <location>
        <begin position="222"/>
        <end position="242"/>
    </location>
</feature>
<evidence type="ECO:0000313" key="8">
    <source>
        <dbReference type="Proteomes" id="UP000094527"/>
    </source>
</evidence>
<dbReference type="CDD" id="cd21980">
    <property type="entry name" value="HMG-box_HMG20"/>
    <property type="match status" value="1"/>
</dbReference>
<dbReference type="InterPro" id="IPR036910">
    <property type="entry name" value="HMG_box_dom_sf"/>
</dbReference>
<dbReference type="InterPro" id="IPR009071">
    <property type="entry name" value="HMG_box_dom"/>
</dbReference>
<dbReference type="SUPFAM" id="SSF47095">
    <property type="entry name" value="HMG-box"/>
    <property type="match status" value="1"/>
</dbReference>
<proteinExistence type="predicted"/>
<dbReference type="Pfam" id="PF00505">
    <property type="entry name" value="HMG_box"/>
    <property type="match status" value="1"/>
</dbReference>
<evidence type="ECO:0000256" key="1">
    <source>
        <dbReference type="ARBA" id="ARBA00023125"/>
    </source>
</evidence>
<keyword evidence="1 3" id="KW-0238">DNA-binding</keyword>
<dbReference type="AlphaFoldDB" id="A0A1D2MTE2"/>
<dbReference type="PANTHER" id="PTHR46040:SF3">
    <property type="entry name" value="HIGH MOBILITY GROUP PROTEIN 2"/>
    <property type="match status" value="1"/>
</dbReference>
<evidence type="ECO:0000256" key="3">
    <source>
        <dbReference type="PROSITE-ProRule" id="PRU00267"/>
    </source>
</evidence>
<dbReference type="Gene3D" id="1.10.30.10">
    <property type="entry name" value="High mobility group box domain"/>
    <property type="match status" value="1"/>
</dbReference>
<reference evidence="7 8" key="1">
    <citation type="journal article" date="2016" name="Genome Biol. Evol.">
        <title>Gene Family Evolution Reflects Adaptation to Soil Environmental Stressors in the Genome of the Collembolan Orchesella cincta.</title>
        <authorList>
            <person name="Faddeeva-Vakhrusheva A."/>
            <person name="Derks M.F."/>
            <person name="Anvar S.Y."/>
            <person name="Agamennone V."/>
            <person name="Suring W."/>
            <person name="Smit S."/>
            <person name="van Straalen N.M."/>
            <person name="Roelofs D."/>
        </authorList>
    </citation>
    <scope>NUCLEOTIDE SEQUENCE [LARGE SCALE GENOMIC DNA]</scope>
    <source>
        <tissue evidence="7">Mixed pool</tissue>
    </source>
</reference>
<feature type="compositionally biased region" description="Basic residues" evidence="5">
    <location>
        <begin position="223"/>
        <end position="232"/>
    </location>
</feature>
<feature type="compositionally biased region" description="Low complexity" evidence="5">
    <location>
        <begin position="106"/>
        <end position="118"/>
    </location>
</feature>
<dbReference type="SMART" id="SM00398">
    <property type="entry name" value="HMG"/>
    <property type="match status" value="1"/>
</dbReference>
<protein>
    <submittedName>
        <fullName evidence="7">High mobility group protein 20A</fullName>
    </submittedName>
</protein>
<feature type="coiled-coil region" evidence="4">
    <location>
        <begin position="292"/>
        <end position="354"/>
    </location>
</feature>
<evidence type="ECO:0000256" key="4">
    <source>
        <dbReference type="SAM" id="Coils"/>
    </source>
</evidence>
<organism evidence="7 8">
    <name type="scientific">Orchesella cincta</name>
    <name type="common">Springtail</name>
    <name type="synonym">Podura cincta</name>
    <dbReference type="NCBI Taxonomy" id="48709"/>
    <lineage>
        <taxon>Eukaryota</taxon>
        <taxon>Metazoa</taxon>
        <taxon>Ecdysozoa</taxon>
        <taxon>Arthropoda</taxon>
        <taxon>Hexapoda</taxon>
        <taxon>Collembola</taxon>
        <taxon>Entomobryomorpha</taxon>
        <taxon>Entomobryoidea</taxon>
        <taxon>Orchesellidae</taxon>
        <taxon>Orchesellinae</taxon>
        <taxon>Orchesella</taxon>
    </lineage>
</organism>
<feature type="domain" description="HMG box" evidence="6">
    <location>
        <begin position="147"/>
        <end position="215"/>
    </location>
</feature>
<evidence type="ECO:0000259" key="6">
    <source>
        <dbReference type="PROSITE" id="PS50118"/>
    </source>
</evidence>
<feature type="DNA-binding region" description="HMG box" evidence="3">
    <location>
        <begin position="147"/>
        <end position="215"/>
    </location>
</feature>
<dbReference type="PANTHER" id="PTHR46040">
    <property type="entry name" value="HIGH MOBILITY GROUP PROTEIN 2"/>
    <property type="match status" value="1"/>
</dbReference>
<sequence>MNINGPPIMDMSMNPNGYHQPYLPPTMMPPPPPHSVAGGPPHHNEAPGGGMPVGPPQQQQQPPPAHPPQQQQQQPQQQTQNQTTTANSGAGGNNTNQTSESGGQSNTGLTGHTTSSGGEATSTPRDTKKKCWPKKKVYKKPDPNAPKQRRFSGYYVYMRERRDQLRSMYPEMPFYEIIRQLAQEWNNMDREIKQKYLDSAEADKQNYEREMSAYKKTEAYKSMNKRKKKNHAHSNQQSGPLDMNISGATGNSSFGHNLSGGSAMNMMNRPTHMNHETGMEIPIFTEEFLDHNKARELELRALRKTVSECEEQNATLQKHVEQMQAEIERMEHEMRQQKLQNEMLSQNLNRLRSVLASSFASLPLPGTHEPPNIHTIDKYMNEVKAMQEANSVHFAPFLNRVKDIISRLEL</sequence>
<dbReference type="OrthoDB" id="3213154at2759"/>
<dbReference type="GO" id="GO:0003677">
    <property type="term" value="F:DNA binding"/>
    <property type="evidence" value="ECO:0007669"/>
    <property type="project" value="UniProtKB-UniRule"/>
</dbReference>
<dbReference type="PROSITE" id="PS50118">
    <property type="entry name" value="HMG_BOX_2"/>
    <property type="match status" value="1"/>
</dbReference>
<feature type="compositionally biased region" description="Basic residues" evidence="5">
    <location>
        <begin position="127"/>
        <end position="138"/>
    </location>
</feature>
<name>A0A1D2MTE2_ORCCI</name>
<comment type="caution">
    <text evidence="7">The sequence shown here is derived from an EMBL/GenBank/DDBJ whole genome shotgun (WGS) entry which is preliminary data.</text>
</comment>
<keyword evidence="4" id="KW-0175">Coiled coil</keyword>
<dbReference type="InterPro" id="IPR051965">
    <property type="entry name" value="ChromReg_NeuronalGeneExpr"/>
</dbReference>
<dbReference type="GO" id="GO:0010468">
    <property type="term" value="P:regulation of gene expression"/>
    <property type="evidence" value="ECO:0007669"/>
    <property type="project" value="TreeGrafter"/>
</dbReference>
<keyword evidence="2 3" id="KW-0539">Nucleus</keyword>
<feature type="compositionally biased region" description="Low complexity" evidence="5">
    <location>
        <begin position="68"/>
        <end position="99"/>
    </location>
</feature>
<feature type="compositionally biased region" description="Pro residues" evidence="5">
    <location>
        <begin position="22"/>
        <end position="34"/>
    </location>
</feature>
<dbReference type="EMBL" id="LJIJ01000569">
    <property type="protein sequence ID" value="ODM96168.1"/>
    <property type="molecule type" value="Genomic_DNA"/>
</dbReference>
<gene>
    <name evidence="7" type="ORF">Ocin01_10516</name>
</gene>
<accession>A0A1D2MTE2</accession>
<feature type="coiled-coil region" evidence="4">
    <location>
        <begin position="190"/>
        <end position="217"/>
    </location>
</feature>
<evidence type="ECO:0000313" key="7">
    <source>
        <dbReference type="EMBL" id="ODM96168.1"/>
    </source>
</evidence>